<comment type="subcellular location">
    <subcellularLocation>
        <location evidence="1 12">Golgi apparatus</location>
        <location evidence="1 12">Golgi stack membrane</location>
        <topology evidence="1 12">Single-pass type II membrane protein</topology>
    </subcellularLocation>
</comment>
<evidence type="ECO:0000259" key="13">
    <source>
        <dbReference type="Pfam" id="PF00852"/>
    </source>
</evidence>
<dbReference type="GO" id="GO:0046920">
    <property type="term" value="F:alpha-(1-&gt;3)-fucosyltransferase activity"/>
    <property type="evidence" value="ECO:0000318"/>
    <property type="project" value="GO_Central"/>
</dbReference>
<name>E9H430_DAPPU</name>
<keyword evidence="10" id="KW-0472">Membrane</keyword>
<dbReference type="EC" id="2.4.1.-" evidence="12"/>
<comment type="similarity">
    <text evidence="3 12">Belongs to the glycosyltransferase 10 family.</text>
</comment>
<evidence type="ECO:0000259" key="14">
    <source>
        <dbReference type="Pfam" id="PF17039"/>
    </source>
</evidence>
<evidence type="ECO:0000256" key="6">
    <source>
        <dbReference type="ARBA" id="ARBA00022692"/>
    </source>
</evidence>
<protein>
    <recommendedName>
        <fullName evidence="12">Fucosyltransferase</fullName>
        <ecNumber evidence="12">2.4.1.-</ecNumber>
    </recommendedName>
</protein>
<keyword evidence="5 12" id="KW-0808">Transferase</keyword>
<keyword evidence="4 12" id="KW-0328">Glycosyltransferase</keyword>
<feature type="non-terminal residue" evidence="15">
    <location>
        <position position="255"/>
    </location>
</feature>
<dbReference type="PhylomeDB" id="E9H430"/>
<evidence type="ECO:0000256" key="11">
    <source>
        <dbReference type="ARBA" id="ARBA00023180"/>
    </source>
</evidence>
<evidence type="ECO:0000256" key="12">
    <source>
        <dbReference type="RuleBase" id="RU003832"/>
    </source>
</evidence>
<keyword evidence="6 12" id="KW-0812">Transmembrane</keyword>
<evidence type="ECO:0000256" key="2">
    <source>
        <dbReference type="ARBA" id="ARBA00004922"/>
    </source>
</evidence>
<gene>
    <name evidence="15" type="ORF">DAPPUDRAFT_13713</name>
</gene>
<dbReference type="EMBL" id="GL732590">
    <property type="protein sequence ID" value="EFX73442.1"/>
    <property type="molecule type" value="Genomic_DNA"/>
</dbReference>
<dbReference type="eggNOG" id="KOG2619">
    <property type="taxonomic scope" value="Eukaryota"/>
</dbReference>
<dbReference type="InterPro" id="IPR055270">
    <property type="entry name" value="Glyco_tran_10_C"/>
</dbReference>
<dbReference type="InParanoid" id="E9H430"/>
<dbReference type="FunFam" id="3.40.50.11660:FF:000014">
    <property type="entry name" value="Uncharacterized protein"/>
    <property type="match status" value="1"/>
</dbReference>
<dbReference type="InterPro" id="IPR038577">
    <property type="entry name" value="GT10-like_C_sf"/>
</dbReference>
<sequence>PFGSCIDRVTASSSSNCLTTTDRGLLNDSNAVIFHGRDLHVQDLPLPEWRRPHQIFIFFLLESPIHTDLGLLQQPVFRHYFNRTMTYRRDSDVVELHAYVFSASTNVTSINNIKDRAVAWFVSNCHSNSQWESLVRRLSEFISVDIYGKCANGKHSCPNKSECDQMLSRHYRFYLSFENSLCPDYVTEKLYWPLAHDTVPVVYGGADYSDFFPARSYVDGRHFENPEALADHLKKLIANDTLYSSYFEWKSQYVV</sequence>
<keyword evidence="9 12" id="KW-0333">Golgi apparatus</keyword>
<feature type="non-terminal residue" evidence="15">
    <location>
        <position position="1"/>
    </location>
</feature>
<keyword evidence="11" id="KW-0325">Glycoprotein</keyword>
<evidence type="ECO:0000256" key="7">
    <source>
        <dbReference type="ARBA" id="ARBA00022968"/>
    </source>
</evidence>
<evidence type="ECO:0000256" key="4">
    <source>
        <dbReference type="ARBA" id="ARBA00022676"/>
    </source>
</evidence>
<dbReference type="STRING" id="6669.E9H430"/>
<evidence type="ECO:0000256" key="3">
    <source>
        <dbReference type="ARBA" id="ARBA00008919"/>
    </source>
</evidence>
<dbReference type="Pfam" id="PF17039">
    <property type="entry name" value="Glyco_tran_10_N"/>
    <property type="match status" value="1"/>
</dbReference>
<proteinExistence type="inferred from homology"/>
<evidence type="ECO:0000313" key="15">
    <source>
        <dbReference type="EMBL" id="EFX73442.1"/>
    </source>
</evidence>
<accession>E9H430</accession>
<evidence type="ECO:0000256" key="8">
    <source>
        <dbReference type="ARBA" id="ARBA00022989"/>
    </source>
</evidence>
<keyword evidence="8" id="KW-1133">Transmembrane helix</keyword>
<dbReference type="PANTHER" id="PTHR48438">
    <property type="entry name" value="ALPHA-(1,3)-FUCOSYLTRANSFERASE C-RELATED"/>
    <property type="match status" value="1"/>
</dbReference>
<keyword evidence="16" id="KW-1185">Reference proteome</keyword>
<dbReference type="OrthoDB" id="6337874at2759"/>
<feature type="domain" description="Fucosyltransferase N-terminal" evidence="14">
    <location>
        <begin position="13"/>
        <end position="94"/>
    </location>
</feature>
<evidence type="ECO:0000256" key="1">
    <source>
        <dbReference type="ARBA" id="ARBA00004447"/>
    </source>
</evidence>
<reference evidence="15 16" key="1">
    <citation type="journal article" date="2011" name="Science">
        <title>The ecoresponsive genome of Daphnia pulex.</title>
        <authorList>
            <person name="Colbourne J.K."/>
            <person name="Pfrender M.E."/>
            <person name="Gilbert D."/>
            <person name="Thomas W.K."/>
            <person name="Tucker A."/>
            <person name="Oakley T.H."/>
            <person name="Tokishita S."/>
            <person name="Aerts A."/>
            <person name="Arnold G.J."/>
            <person name="Basu M.K."/>
            <person name="Bauer D.J."/>
            <person name="Caceres C.E."/>
            <person name="Carmel L."/>
            <person name="Casola C."/>
            <person name="Choi J.H."/>
            <person name="Detter J.C."/>
            <person name="Dong Q."/>
            <person name="Dusheyko S."/>
            <person name="Eads B.D."/>
            <person name="Frohlich T."/>
            <person name="Geiler-Samerotte K.A."/>
            <person name="Gerlach D."/>
            <person name="Hatcher P."/>
            <person name="Jogdeo S."/>
            <person name="Krijgsveld J."/>
            <person name="Kriventseva E.V."/>
            <person name="Kultz D."/>
            <person name="Laforsch C."/>
            <person name="Lindquist E."/>
            <person name="Lopez J."/>
            <person name="Manak J.R."/>
            <person name="Muller J."/>
            <person name="Pangilinan J."/>
            <person name="Patwardhan R.P."/>
            <person name="Pitluck S."/>
            <person name="Pritham E.J."/>
            <person name="Rechtsteiner A."/>
            <person name="Rho M."/>
            <person name="Rogozin I.B."/>
            <person name="Sakarya O."/>
            <person name="Salamov A."/>
            <person name="Schaack S."/>
            <person name="Shapiro H."/>
            <person name="Shiga Y."/>
            <person name="Skalitzky C."/>
            <person name="Smith Z."/>
            <person name="Souvorov A."/>
            <person name="Sung W."/>
            <person name="Tang Z."/>
            <person name="Tsuchiya D."/>
            <person name="Tu H."/>
            <person name="Vos H."/>
            <person name="Wang M."/>
            <person name="Wolf Y.I."/>
            <person name="Yamagata H."/>
            <person name="Yamada T."/>
            <person name="Ye Y."/>
            <person name="Shaw J.R."/>
            <person name="Andrews J."/>
            <person name="Crease T.J."/>
            <person name="Tang H."/>
            <person name="Lucas S.M."/>
            <person name="Robertson H.M."/>
            <person name="Bork P."/>
            <person name="Koonin E.V."/>
            <person name="Zdobnov E.M."/>
            <person name="Grigoriev I.V."/>
            <person name="Lynch M."/>
            <person name="Boore J.L."/>
        </authorList>
    </citation>
    <scope>NUCLEOTIDE SEQUENCE [LARGE SCALE GENOMIC DNA]</scope>
</reference>
<keyword evidence="7" id="KW-0735">Signal-anchor</keyword>
<dbReference type="UniPathway" id="UPA00378"/>
<dbReference type="InterPro" id="IPR001503">
    <property type="entry name" value="Glyco_trans_10"/>
</dbReference>
<evidence type="ECO:0000256" key="9">
    <source>
        <dbReference type="ARBA" id="ARBA00023034"/>
    </source>
</evidence>
<evidence type="ECO:0000256" key="10">
    <source>
        <dbReference type="ARBA" id="ARBA00023136"/>
    </source>
</evidence>
<comment type="pathway">
    <text evidence="2">Protein modification; protein glycosylation.</text>
</comment>
<dbReference type="Pfam" id="PF00852">
    <property type="entry name" value="Glyco_transf_10"/>
    <property type="match status" value="1"/>
</dbReference>
<dbReference type="PANTHER" id="PTHR48438:SF1">
    <property type="entry name" value="ALPHA-(1,3)-FUCOSYLTRANSFERASE C-RELATED"/>
    <property type="match status" value="1"/>
</dbReference>
<evidence type="ECO:0000256" key="5">
    <source>
        <dbReference type="ARBA" id="ARBA00022679"/>
    </source>
</evidence>
<dbReference type="SUPFAM" id="SSF53756">
    <property type="entry name" value="UDP-Glycosyltransferase/glycogen phosphorylase"/>
    <property type="match status" value="1"/>
</dbReference>
<dbReference type="InterPro" id="IPR031481">
    <property type="entry name" value="Glyco_tran_10_N"/>
</dbReference>
<dbReference type="GO" id="GO:0032580">
    <property type="term" value="C:Golgi cisterna membrane"/>
    <property type="evidence" value="ECO:0007669"/>
    <property type="project" value="UniProtKB-SubCell"/>
</dbReference>
<dbReference type="AlphaFoldDB" id="E9H430"/>
<dbReference type="KEGG" id="dpx:DAPPUDRAFT_13713"/>
<feature type="domain" description="Fucosyltransferase C-terminal" evidence="13">
    <location>
        <begin position="114"/>
        <end position="255"/>
    </location>
</feature>
<dbReference type="OMA" id="HNETEYG"/>
<evidence type="ECO:0000313" key="16">
    <source>
        <dbReference type="Proteomes" id="UP000000305"/>
    </source>
</evidence>
<dbReference type="Proteomes" id="UP000000305">
    <property type="component" value="Unassembled WGS sequence"/>
</dbReference>
<dbReference type="Gene3D" id="3.40.50.11660">
    <property type="entry name" value="Glycosyl transferase family 10, C-terminal domain"/>
    <property type="match status" value="1"/>
</dbReference>
<organism evidence="15 16">
    <name type="scientific">Daphnia pulex</name>
    <name type="common">Water flea</name>
    <dbReference type="NCBI Taxonomy" id="6669"/>
    <lineage>
        <taxon>Eukaryota</taxon>
        <taxon>Metazoa</taxon>
        <taxon>Ecdysozoa</taxon>
        <taxon>Arthropoda</taxon>
        <taxon>Crustacea</taxon>
        <taxon>Branchiopoda</taxon>
        <taxon>Diplostraca</taxon>
        <taxon>Cladocera</taxon>
        <taxon>Anomopoda</taxon>
        <taxon>Daphniidae</taxon>
        <taxon>Daphnia</taxon>
    </lineage>
</organism>
<dbReference type="HOGENOM" id="CLU_032075_5_0_1"/>